<dbReference type="PANTHER" id="PTHR30413">
    <property type="entry name" value="INNER MEMBRANE TRANSPORT PERMEASE"/>
    <property type="match status" value="1"/>
</dbReference>
<feature type="transmembrane region" description="Helical" evidence="3">
    <location>
        <begin position="261"/>
        <end position="281"/>
    </location>
</feature>
<keyword evidence="3" id="KW-0472">Membrane</keyword>
<dbReference type="AlphaFoldDB" id="A0A2W5D950"/>
<comment type="similarity">
    <text evidence="1">Belongs to the ABC-2 integral membrane protein family.</text>
</comment>
<evidence type="ECO:0000256" key="3">
    <source>
        <dbReference type="SAM" id="Phobius"/>
    </source>
</evidence>
<accession>A0A2W5D950</accession>
<feature type="transmembrane region" description="Helical" evidence="3">
    <location>
        <begin position="178"/>
        <end position="201"/>
    </location>
</feature>
<keyword evidence="3" id="KW-1133">Transmembrane helix</keyword>
<name>A0A2W5D950_9PSED</name>
<evidence type="ECO:0000313" key="4">
    <source>
        <dbReference type="EMBL" id="PZP25010.1"/>
    </source>
</evidence>
<reference evidence="4 5" key="1">
    <citation type="submission" date="2017-08" db="EMBL/GenBank/DDBJ databases">
        <title>Infants hospitalized years apart are colonized by the same room-sourced microbial strains.</title>
        <authorList>
            <person name="Brooks B."/>
            <person name="Olm M.R."/>
            <person name="Firek B.A."/>
            <person name="Baker R."/>
            <person name="Thomas B.C."/>
            <person name="Morowitz M.J."/>
            <person name="Banfield J.F."/>
        </authorList>
    </citation>
    <scope>NUCLEOTIDE SEQUENCE [LARGE SCALE GENOMIC DNA]</scope>
    <source>
        <strain evidence="4">S2_009_000_R2_77</strain>
    </source>
</reference>
<feature type="transmembrane region" description="Helical" evidence="3">
    <location>
        <begin position="67"/>
        <end position="92"/>
    </location>
</feature>
<feature type="transmembrane region" description="Helical" evidence="3">
    <location>
        <begin position="210"/>
        <end position="228"/>
    </location>
</feature>
<feature type="transmembrane region" description="Helical" evidence="3">
    <location>
        <begin position="138"/>
        <end position="166"/>
    </location>
</feature>
<sequence>MTDRVPAANDGEGAGCPAAIVPEQSRRRSLWIERSLAEDIMLAFRQRRVARMLYMAEMAEARRSTGLGLAGPFISTALHMAVLGTVMSIVFGEPVEDFIPYFGVSFAIWQTLSTSIGRMANASERATRYLAFPKLSSLIIYMVDAYDLVLGLCARMLSAFCIIAIVNPVILAQVSIPAFLTGMILAVLVVIVWSPIFTVVFNTFRILRGFLPQILLLIFLVTPVFYTVDRFSAHRWVADFNPVFHLLELVRVPVLQGTWPLTPLAVCAGLVVAGLVFLRVVHRRQRLAMVYGWLA</sequence>
<keyword evidence="3" id="KW-0812">Transmembrane</keyword>
<gene>
    <name evidence="4" type="ORF">DI599_07285</name>
</gene>
<dbReference type="PANTHER" id="PTHR30413:SF10">
    <property type="entry name" value="CAPSULE POLYSACCHARIDE EXPORT INNER-MEMBRANE PROTEIN CTRC"/>
    <property type="match status" value="1"/>
</dbReference>
<dbReference type="RefSeq" id="WP_273230542.1">
    <property type="nucleotide sequence ID" value="NZ_QFOH01000007.1"/>
</dbReference>
<dbReference type="EMBL" id="QFOH01000007">
    <property type="protein sequence ID" value="PZP25010.1"/>
    <property type="molecule type" value="Genomic_DNA"/>
</dbReference>
<evidence type="ECO:0000256" key="2">
    <source>
        <dbReference type="ARBA" id="ARBA00022448"/>
    </source>
</evidence>
<proteinExistence type="inferred from homology"/>
<evidence type="ECO:0000256" key="1">
    <source>
        <dbReference type="ARBA" id="ARBA00007783"/>
    </source>
</evidence>
<dbReference type="GO" id="GO:0015920">
    <property type="term" value="P:lipopolysaccharide transport"/>
    <property type="evidence" value="ECO:0007669"/>
    <property type="project" value="TreeGrafter"/>
</dbReference>
<organism evidence="4 5">
    <name type="scientific">Pseudomonas kuykendallii</name>
    <dbReference type="NCBI Taxonomy" id="1007099"/>
    <lineage>
        <taxon>Bacteria</taxon>
        <taxon>Pseudomonadati</taxon>
        <taxon>Pseudomonadota</taxon>
        <taxon>Gammaproteobacteria</taxon>
        <taxon>Pseudomonadales</taxon>
        <taxon>Pseudomonadaceae</taxon>
        <taxon>Pseudomonas</taxon>
    </lineage>
</organism>
<keyword evidence="2" id="KW-0813">Transport</keyword>
<dbReference type="Proteomes" id="UP000249198">
    <property type="component" value="Unassembled WGS sequence"/>
</dbReference>
<protein>
    <submittedName>
        <fullName evidence="4">Uncharacterized protein</fullName>
    </submittedName>
</protein>
<evidence type="ECO:0000313" key="5">
    <source>
        <dbReference type="Proteomes" id="UP000249198"/>
    </source>
</evidence>
<feature type="transmembrane region" description="Helical" evidence="3">
    <location>
        <begin position="98"/>
        <end position="117"/>
    </location>
</feature>
<comment type="caution">
    <text evidence="4">The sequence shown here is derived from an EMBL/GenBank/DDBJ whole genome shotgun (WGS) entry which is preliminary data.</text>
</comment>